<dbReference type="PANTHER" id="PTHR43226:SF4">
    <property type="entry name" value="XAA-PRO AMINOPEPTIDASE 3"/>
    <property type="match status" value="1"/>
</dbReference>
<dbReference type="PRINTS" id="PR00599">
    <property type="entry name" value="MAPEPTIDASE"/>
</dbReference>
<dbReference type="GO" id="GO:0005829">
    <property type="term" value="C:cytosol"/>
    <property type="evidence" value="ECO:0007669"/>
    <property type="project" value="TreeGrafter"/>
</dbReference>
<evidence type="ECO:0000256" key="5">
    <source>
        <dbReference type="ARBA" id="ARBA00022723"/>
    </source>
</evidence>
<dbReference type="SUPFAM" id="SSF53092">
    <property type="entry name" value="Creatinase/prolidase N-terminal domain"/>
    <property type="match status" value="1"/>
</dbReference>
<dbReference type="GO" id="GO:0070006">
    <property type="term" value="F:metalloaminopeptidase activity"/>
    <property type="evidence" value="ECO:0007669"/>
    <property type="project" value="InterPro"/>
</dbReference>
<evidence type="ECO:0000256" key="3">
    <source>
        <dbReference type="ARBA" id="ARBA00008766"/>
    </source>
</evidence>
<evidence type="ECO:0000313" key="12">
    <source>
        <dbReference type="EMBL" id="CAA9309532.1"/>
    </source>
</evidence>
<evidence type="ECO:0000256" key="2">
    <source>
        <dbReference type="ARBA" id="ARBA00001936"/>
    </source>
</evidence>
<accession>A0A6J4KR97</accession>
<keyword evidence="5" id="KW-0479">Metal-binding</keyword>
<dbReference type="AlphaFoldDB" id="A0A6J4KR97"/>
<dbReference type="Pfam" id="PF05195">
    <property type="entry name" value="AMP_N"/>
    <property type="match status" value="1"/>
</dbReference>
<evidence type="ECO:0000256" key="9">
    <source>
        <dbReference type="ARBA" id="ARBA00075356"/>
    </source>
</evidence>
<dbReference type="Gene3D" id="3.90.230.10">
    <property type="entry name" value="Creatinase/methionine aminopeptidase superfamily"/>
    <property type="match status" value="1"/>
</dbReference>
<evidence type="ECO:0000256" key="1">
    <source>
        <dbReference type="ARBA" id="ARBA00001424"/>
    </source>
</evidence>
<comment type="catalytic activity">
    <reaction evidence="1">
        <text>Release of any N-terminal amino acid, including proline, that is linked to proline, even from a dipeptide or tripeptide.</text>
        <dbReference type="EC" id="3.4.11.9"/>
    </reaction>
</comment>
<dbReference type="EC" id="3.4.11.9" evidence="4"/>
<name>A0A6J4KR97_9BACT</name>
<dbReference type="InterPro" id="IPR001714">
    <property type="entry name" value="Pept_M24_MAP"/>
</dbReference>
<dbReference type="SUPFAM" id="SSF55920">
    <property type="entry name" value="Creatinase/aminopeptidase"/>
    <property type="match status" value="1"/>
</dbReference>
<organism evidence="12">
    <name type="scientific">uncultured Gemmatimonadota bacterium</name>
    <dbReference type="NCBI Taxonomy" id="203437"/>
    <lineage>
        <taxon>Bacteria</taxon>
        <taxon>Pseudomonadati</taxon>
        <taxon>Gemmatimonadota</taxon>
        <taxon>environmental samples</taxon>
    </lineage>
</organism>
<keyword evidence="12" id="KW-0645">Protease</keyword>
<dbReference type="InterPro" id="IPR000994">
    <property type="entry name" value="Pept_M24"/>
</dbReference>
<evidence type="ECO:0000256" key="8">
    <source>
        <dbReference type="ARBA" id="ARBA00069363"/>
    </source>
</evidence>
<dbReference type="FunFam" id="3.90.230.10:FF:000002">
    <property type="entry name" value="Xaa-Pro aminopeptidase 3"/>
    <property type="match status" value="1"/>
</dbReference>
<keyword evidence="12" id="KW-0031">Aminopeptidase</keyword>
<dbReference type="EMBL" id="CADCTW010000064">
    <property type="protein sequence ID" value="CAA9309532.1"/>
    <property type="molecule type" value="Genomic_DNA"/>
</dbReference>
<protein>
    <recommendedName>
        <fullName evidence="8">Xaa-Pro aminopeptidase</fullName>
        <ecNumber evidence="4">3.4.11.9</ecNumber>
    </recommendedName>
    <alternativeName>
        <fullName evidence="9">Aminopeptidase P II</fullName>
    </alternativeName>
    <alternativeName>
        <fullName evidence="10">X-Pro aminopeptidase</fullName>
    </alternativeName>
</protein>
<feature type="domain" description="Aminopeptidase P N-terminal" evidence="11">
    <location>
        <begin position="6"/>
        <end position="139"/>
    </location>
</feature>
<dbReference type="GO" id="GO:0030145">
    <property type="term" value="F:manganese ion binding"/>
    <property type="evidence" value="ECO:0007669"/>
    <property type="project" value="InterPro"/>
</dbReference>
<evidence type="ECO:0000256" key="7">
    <source>
        <dbReference type="ARBA" id="ARBA00023211"/>
    </source>
</evidence>
<comment type="cofactor">
    <cofactor evidence="2">
        <name>Mn(2+)</name>
        <dbReference type="ChEBI" id="CHEBI:29035"/>
    </cofactor>
</comment>
<gene>
    <name evidence="12" type="ORF">AVDCRST_MAG68-1093</name>
</gene>
<reference evidence="12" key="1">
    <citation type="submission" date="2020-02" db="EMBL/GenBank/DDBJ databases">
        <authorList>
            <person name="Meier V. D."/>
        </authorList>
    </citation>
    <scope>NUCLEOTIDE SEQUENCE</scope>
    <source>
        <strain evidence="12">AVDCRST_MAG68</strain>
    </source>
</reference>
<dbReference type="Gene3D" id="3.40.350.10">
    <property type="entry name" value="Creatinase/prolidase N-terminal domain"/>
    <property type="match status" value="1"/>
</dbReference>
<proteinExistence type="inferred from homology"/>
<keyword evidence="7" id="KW-0464">Manganese</keyword>
<dbReference type="SMART" id="SM01011">
    <property type="entry name" value="AMP_N"/>
    <property type="match status" value="1"/>
</dbReference>
<dbReference type="InterPro" id="IPR052433">
    <property type="entry name" value="X-Pro_dipept-like"/>
</dbReference>
<dbReference type="PANTHER" id="PTHR43226">
    <property type="entry name" value="XAA-PRO AMINOPEPTIDASE 3"/>
    <property type="match status" value="1"/>
</dbReference>
<dbReference type="Pfam" id="PF00557">
    <property type="entry name" value="Peptidase_M24"/>
    <property type="match status" value="1"/>
</dbReference>
<comment type="similarity">
    <text evidence="3">Belongs to the peptidase M24B family.</text>
</comment>
<evidence type="ECO:0000256" key="4">
    <source>
        <dbReference type="ARBA" id="ARBA00012574"/>
    </source>
</evidence>
<sequence>MPDFPFDAETHRRRRERFLQETGGGVAIFCALPELVKSRDTEIRYRPDSDLFYLTGFTEPGTVAVLTPHDEEHGFTLFVRPRNPEREVWDGPRAGPEGARERFGATAAYPIAELDERLKGLLEPADAIFYTLGSDAAMDRRVTELLRGFRLTRPRSGKGPADVRDPSIILDRMRTIKEPGELDQIRASAAIAARAHAAAMRMARPGIGEWELEARVESTFRASGPTAGTAFPTIVGSGTNATVLHYVDNARRTEDGDLVLIDAGAALGLYCSDITRTFPVSGRFTPAQREVYEVVLAAEEAAIAAIKPGAPFTDIHEAARRVLVQGMIDFGLVTGTVDEVIEAKAHQRFFMHQTSHFLGLDVHDVGAYATADGSPVPLEPGMVLTVEPGLYIPAADDVPERFRGIGIRIEDDIIVTPDGHEVITRAVPVNPDEVEALVGTEQAHTETQRHGGEG</sequence>
<dbReference type="InterPro" id="IPR007865">
    <property type="entry name" value="Aminopep_P_N"/>
</dbReference>
<dbReference type="InterPro" id="IPR029149">
    <property type="entry name" value="Creatin/AminoP/Spt16_N"/>
</dbReference>
<evidence type="ECO:0000259" key="11">
    <source>
        <dbReference type="SMART" id="SM01011"/>
    </source>
</evidence>
<dbReference type="GO" id="GO:0006508">
    <property type="term" value="P:proteolysis"/>
    <property type="evidence" value="ECO:0007669"/>
    <property type="project" value="TreeGrafter"/>
</dbReference>
<evidence type="ECO:0000256" key="6">
    <source>
        <dbReference type="ARBA" id="ARBA00022801"/>
    </source>
</evidence>
<keyword evidence="6 12" id="KW-0378">Hydrolase</keyword>
<evidence type="ECO:0000256" key="10">
    <source>
        <dbReference type="ARBA" id="ARBA00081411"/>
    </source>
</evidence>
<dbReference type="CDD" id="cd01087">
    <property type="entry name" value="Prolidase"/>
    <property type="match status" value="1"/>
</dbReference>
<dbReference type="InterPro" id="IPR036005">
    <property type="entry name" value="Creatinase/aminopeptidase-like"/>
</dbReference>